<keyword evidence="11" id="KW-1185">Reference proteome</keyword>
<dbReference type="AlphaFoldDB" id="A0A9Q1KZN9"/>
<dbReference type="InterPro" id="IPR036388">
    <property type="entry name" value="WH-like_DNA-bd_sf"/>
</dbReference>
<comment type="caution">
    <text evidence="10">The sequence shown here is derived from an EMBL/GenBank/DDBJ whole genome shotgun (WGS) entry which is preliminary data.</text>
</comment>
<dbReference type="InterPro" id="IPR058922">
    <property type="entry name" value="WHD_DRP"/>
</dbReference>
<dbReference type="InterPro" id="IPR041118">
    <property type="entry name" value="Rx_N"/>
</dbReference>
<evidence type="ECO:0000259" key="7">
    <source>
        <dbReference type="Pfam" id="PF18052"/>
    </source>
</evidence>
<keyword evidence="1" id="KW-0433">Leucine-rich repeat</keyword>
<evidence type="ECO:0000256" key="5">
    <source>
        <dbReference type="ARBA" id="ARBA00022840"/>
    </source>
</evidence>
<keyword evidence="2" id="KW-0677">Repeat</keyword>
<dbReference type="EMBL" id="JAKOGI010000009">
    <property type="protein sequence ID" value="KAJ8451457.1"/>
    <property type="molecule type" value="Genomic_DNA"/>
</dbReference>
<dbReference type="FunFam" id="1.10.10.10:FF:000322">
    <property type="entry name" value="Probable disease resistance protein At1g63360"/>
    <property type="match status" value="1"/>
</dbReference>
<dbReference type="InterPro" id="IPR056789">
    <property type="entry name" value="LRR_R13L1-DRL21"/>
</dbReference>
<evidence type="ECO:0008006" key="12">
    <source>
        <dbReference type="Google" id="ProtNLM"/>
    </source>
</evidence>
<feature type="domain" description="Disease resistance protein winged helix" evidence="8">
    <location>
        <begin position="451"/>
        <end position="526"/>
    </location>
</feature>
<sequence length="1086" mass="124736">MELLTGLVAESANSLLKAAIGRIVQEIELAWGFKSDLRDLERQLRRLDSILCGSGQTRSGAGNNPDLDEWLKEIRKVAYQAEDIMDEYSYELLKRKIALRNRRQRLRRVKTKTRFFLSLSSNPVVFRLKMAHRVKSIKESIDIIYDEAKKHEISPVEVAGGKSYVYNCSDDHNVTAMSLQRQMPYNEVLIQRKDAEDDVVRWLREASHSDKHLSVVGIWGMAGLGKTTLCESIFKRMEVDGEFEERIWICVSHDFDFIQLLNRMIEKIEDKRPSNILDLQDLEAKLINIMKGRKFLLVLDDIWDTFEKYWSTLRRCLKDVGASKGNTILATSRVKDTLEKSDPFGILSSEKLSGEDSRSLFEQCVGENNFSDPTKADFGWKMLRKCDGVPLAIKALGGVLRSQNSASQWEKIEQDHNIWNKVDDIIMPSVKLTFKYLQSAVLKKCFAFCAIFKEDEVIEKDRLIQLWMAQGFLQPYDHKKEQLCDELLGEKFLHILLNYSLLQEARFDDLGNVRTCKMHDMVRSLALDISKGDTEITERRSLHLQDRWSLKRAYFNITREGEFIKKTKHLRALSLVNVGLEKLPDCIGELKHLRYLDISRNKIERLPIGLGKLYNLQTLRIVDNFDPVRGFPSMPMFPKEFTQLNNLRHLCTNIEMEIPHGIGMLTSLQTLPAIDLDKHSWGGTASELGNLHNLKGSLQLTGFRDAGIIEELKEMKLGTKEKVEKLDLTFYSPGDLSYQEEDVNHMRMLEALEPHPSLLALEIYRYQSKVLPNWMMEMTGYGGYALDHLVYLYISSCDVLEQLPSMKNLSALKMLKISCCYEAKSLQNLECLTSLQSLDLFMCFKMQNLSDIGSLSCLEVLRIKHCIKMTCLPSGLSNLPSLKTLKIGNLSPDVSFFPFPNLNHLSPLSTSLRELHMLARGMDKVVNLPNQIEHLCQLKYLEIEAFESLTELPEWLGNLTSLETLVLRLLPLVEYLPSQATMKSLSQLMTLRIYQCDRLEQACSPDGSEWIKIQHIRHVGCVYEYDLFTSAVIIAQQIKSETISPSKAAPRLMPPMRNARQPLLPNKIYRNIMSSNDTKRLVNSWY</sequence>
<dbReference type="Pfam" id="PF18052">
    <property type="entry name" value="Rx_N"/>
    <property type="match status" value="1"/>
</dbReference>
<dbReference type="SUPFAM" id="SSF52540">
    <property type="entry name" value="P-loop containing nucleoside triphosphate hydrolases"/>
    <property type="match status" value="1"/>
</dbReference>
<dbReference type="GO" id="GO:0043531">
    <property type="term" value="F:ADP binding"/>
    <property type="evidence" value="ECO:0007669"/>
    <property type="project" value="InterPro"/>
</dbReference>
<evidence type="ECO:0000256" key="1">
    <source>
        <dbReference type="ARBA" id="ARBA00022614"/>
    </source>
</evidence>
<dbReference type="PRINTS" id="PR00364">
    <property type="entry name" value="DISEASERSIST"/>
</dbReference>
<keyword evidence="5" id="KW-0067">ATP-binding</keyword>
<keyword evidence="3" id="KW-0547">Nucleotide-binding</keyword>
<proteinExistence type="predicted"/>
<dbReference type="Gene3D" id="3.40.50.300">
    <property type="entry name" value="P-loop containing nucleotide triphosphate hydrolases"/>
    <property type="match status" value="1"/>
</dbReference>
<accession>A0A9Q1KZN9</accession>
<dbReference type="Proteomes" id="UP001153076">
    <property type="component" value="Unassembled WGS sequence"/>
</dbReference>
<dbReference type="Pfam" id="PF00931">
    <property type="entry name" value="NB-ARC"/>
    <property type="match status" value="1"/>
</dbReference>
<dbReference type="Gene3D" id="1.20.5.4130">
    <property type="match status" value="1"/>
</dbReference>
<feature type="domain" description="Disease resistance N-terminal" evidence="7">
    <location>
        <begin position="14"/>
        <end position="104"/>
    </location>
</feature>
<dbReference type="GO" id="GO:0006952">
    <property type="term" value="P:defense response"/>
    <property type="evidence" value="ECO:0007669"/>
    <property type="project" value="UniProtKB-KW"/>
</dbReference>
<protein>
    <recommendedName>
        <fullName evidence="12">Disease resistance protein</fullName>
    </recommendedName>
</protein>
<dbReference type="InterPro" id="IPR002182">
    <property type="entry name" value="NB-ARC"/>
</dbReference>
<dbReference type="Gene3D" id="3.80.10.10">
    <property type="entry name" value="Ribonuclease Inhibitor"/>
    <property type="match status" value="2"/>
</dbReference>
<dbReference type="InterPro" id="IPR027417">
    <property type="entry name" value="P-loop_NTPase"/>
</dbReference>
<feature type="domain" description="R13L1/DRL21-like LRR repeat region" evidence="9">
    <location>
        <begin position="686"/>
        <end position="820"/>
    </location>
</feature>
<evidence type="ECO:0000313" key="10">
    <source>
        <dbReference type="EMBL" id="KAJ8451457.1"/>
    </source>
</evidence>
<dbReference type="SUPFAM" id="SSF52058">
    <property type="entry name" value="L domain-like"/>
    <property type="match status" value="2"/>
</dbReference>
<feature type="domain" description="NB-ARC" evidence="6">
    <location>
        <begin position="196"/>
        <end position="369"/>
    </location>
</feature>
<evidence type="ECO:0000313" key="11">
    <source>
        <dbReference type="Proteomes" id="UP001153076"/>
    </source>
</evidence>
<gene>
    <name evidence="10" type="ORF">Cgig2_017848</name>
</gene>
<dbReference type="Pfam" id="PF25019">
    <property type="entry name" value="LRR_R13L1-DRL21"/>
    <property type="match status" value="1"/>
</dbReference>
<keyword evidence="4" id="KW-0611">Plant defense</keyword>
<dbReference type="GO" id="GO:0051707">
    <property type="term" value="P:response to other organism"/>
    <property type="evidence" value="ECO:0007669"/>
    <property type="project" value="UniProtKB-ARBA"/>
</dbReference>
<evidence type="ECO:0000259" key="6">
    <source>
        <dbReference type="Pfam" id="PF00931"/>
    </source>
</evidence>
<dbReference type="InterPro" id="IPR032675">
    <property type="entry name" value="LRR_dom_sf"/>
</dbReference>
<dbReference type="PROSITE" id="PS51450">
    <property type="entry name" value="LRR"/>
    <property type="match status" value="1"/>
</dbReference>
<evidence type="ECO:0000256" key="2">
    <source>
        <dbReference type="ARBA" id="ARBA00022737"/>
    </source>
</evidence>
<dbReference type="PANTHER" id="PTHR36766">
    <property type="entry name" value="PLANT BROAD-SPECTRUM MILDEW RESISTANCE PROTEIN RPW8"/>
    <property type="match status" value="1"/>
</dbReference>
<dbReference type="InterPro" id="IPR042197">
    <property type="entry name" value="Apaf_helical"/>
</dbReference>
<evidence type="ECO:0000256" key="3">
    <source>
        <dbReference type="ARBA" id="ARBA00022741"/>
    </source>
</evidence>
<evidence type="ECO:0000259" key="8">
    <source>
        <dbReference type="Pfam" id="PF23559"/>
    </source>
</evidence>
<dbReference type="OrthoDB" id="1749024at2759"/>
<name>A0A9Q1KZN9_9CARY</name>
<evidence type="ECO:0000259" key="9">
    <source>
        <dbReference type="Pfam" id="PF25019"/>
    </source>
</evidence>
<evidence type="ECO:0000256" key="4">
    <source>
        <dbReference type="ARBA" id="ARBA00022821"/>
    </source>
</evidence>
<dbReference type="Gene3D" id="1.10.10.10">
    <property type="entry name" value="Winged helix-like DNA-binding domain superfamily/Winged helix DNA-binding domain"/>
    <property type="match status" value="1"/>
</dbReference>
<reference evidence="10" key="1">
    <citation type="submission" date="2022-04" db="EMBL/GenBank/DDBJ databases">
        <title>Carnegiea gigantea Genome sequencing and assembly v2.</title>
        <authorList>
            <person name="Copetti D."/>
            <person name="Sanderson M.J."/>
            <person name="Burquez A."/>
            <person name="Wojciechowski M.F."/>
        </authorList>
    </citation>
    <scope>NUCLEOTIDE SEQUENCE</scope>
    <source>
        <strain evidence="10">SGP5-SGP5p</strain>
        <tissue evidence="10">Aerial part</tissue>
    </source>
</reference>
<dbReference type="Pfam" id="PF23559">
    <property type="entry name" value="WHD_DRP"/>
    <property type="match status" value="1"/>
</dbReference>
<dbReference type="PANTHER" id="PTHR36766:SF70">
    <property type="entry name" value="DISEASE RESISTANCE PROTEIN RGA4"/>
    <property type="match status" value="1"/>
</dbReference>
<dbReference type="Gene3D" id="1.10.8.430">
    <property type="entry name" value="Helical domain of apoptotic protease-activating factors"/>
    <property type="match status" value="1"/>
</dbReference>
<dbReference type="GO" id="GO:0005524">
    <property type="term" value="F:ATP binding"/>
    <property type="evidence" value="ECO:0007669"/>
    <property type="project" value="UniProtKB-KW"/>
</dbReference>
<organism evidence="10 11">
    <name type="scientific">Carnegiea gigantea</name>
    <dbReference type="NCBI Taxonomy" id="171969"/>
    <lineage>
        <taxon>Eukaryota</taxon>
        <taxon>Viridiplantae</taxon>
        <taxon>Streptophyta</taxon>
        <taxon>Embryophyta</taxon>
        <taxon>Tracheophyta</taxon>
        <taxon>Spermatophyta</taxon>
        <taxon>Magnoliopsida</taxon>
        <taxon>eudicotyledons</taxon>
        <taxon>Gunneridae</taxon>
        <taxon>Pentapetalae</taxon>
        <taxon>Caryophyllales</taxon>
        <taxon>Cactineae</taxon>
        <taxon>Cactaceae</taxon>
        <taxon>Cactoideae</taxon>
        <taxon>Echinocereeae</taxon>
        <taxon>Carnegiea</taxon>
    </lineage>
</organism>
<dbReference type="InterPro" id="IPR001611">
    <property type="entry name" value="Leu-rich_rpt"/>
</dbReference>